<evidence type="ECO:0000259" key="2">
    <source>
        <dbReference type="Pfam" id="PF13391"/>
    </source>
</evidence>
<reference evidence="3 4" key="1">
    <citation type="journal article" date="2021" name="BMC Genomics">
        <title>Telomere-to-telomere genome assembly of asparaginase-producing Trichoderma simmonsii.</title>
        <authorList>
            <person name="Chung D."/>
            <person name="Kwon Y.M."/>
            <person name="Yang Y."/>
        </authorList>
    </citation>
    <scope>NUCLEOTIDE SEQUENCE [LARGE SCALE GENOMIC DNA]</scope>
    <source>
        <strain evidence="3 4">GH-Sj1</strain>
    </source>
</reference>
<dbReference type="AlphaFoldDB" id="A0A8G0LBD7"/>
<dbReference type="Proteomes" id="UP000826661">
    <property type="component" value="Chromosome II"/>
</dbReference>
<name>A0A8G0LBD7_9HYPO</name>
<evidence type="ECO:0000313" key="3">
    <source>
        <dbReference type="EMBL" id="QYS97632.1"/>
    </source>
</evidence>
<feature type="compositionally biased region" description="Acidic residues" evidence="1">
    <location>
        <begin position="379"/>
        <end position="407"/>
    </location>
</feature>
<keyword evidence="4" id="KW-1185">Reference proteome</keyword>
<dbReference type="InterPro" id="IPR003615">
    <property type="entry name" value="HNH_nuc"/>
</dbReference>
<feature type="compositionally biased region" description="Basic and acidic residues" evidence="1">
    <location>
        <begin position="434"/>
        <end position="443"/>
    </location>
</feature>
<organism evidence="3 4">
    <name type="scientific">Trichoderma simmonsii</name>
    <dbReference type="NCBI Taxonomy" id="1491479"/>
    <lineage>
        <taxon>Eukaryota</taxon>
        <taxon>Fungi</taxon>
        <taxon>Dikarya</taxon>
        <taxon>Ascomycota</taxon>
        <taxon>Pezizomycotina</taxon>
        <taxon>Sordariomycetes</taxon>
        <taxon>Hypocreomycetidae</taxon>
        <taxon>Hypocreales</taxon>
        <taxon>Hypocreaceae</taxon>
        <taxon>Trichoderma</taxon>
    </lineage>
</organism>
<dbReference type="Pfam" id="PF13391">
    <property type="entry name" value="HNH_2"/>
    <property type="match status" value="1"/>
</dbReference>
<feature type="region of interest" description="Disordered" evidence="1">
    <location>
        <begin position="152"/>
        <end position="209"/>
    </location>
</feature>
<dbReference type="EMBL" id="CP075865">
    <property type="protein sequence ID" value="QYS97632.1"/>
    <property type="molecule type" value="Genomic_DNA"/>
</dbReference>
<feature type="region of interest" description="Disordered" evidence="1">
    <location>
        <begin position="379"/>
        <end position="450"/>
    </location>
</feature>
<proteinExistence type="predicted"/>
<gene>
    <name evidence="3" type="ORF">H0G86_004854</name>
</gene>
<sequence>MYSSTSESNFRELAGSLNEDQVQRLLELQENWQLDKFLYAVKNCPELLDPVPTRTAPKEPVSPYISERKIRQQLLEKITQITHEVDPSYDIHMALFAVLMVAPVDNLQSKVEMLEMSHRDNDQITIKTMLTQWREISLAGIQAFANKEVRRSGSAGTGYHHQASSVQEVPTKTRRLSQESLSSDPRGAPVSSPTSKPLGLPSPNPQAKGLADERAAWAARLCRHRDGEVCCLSVQPNPAMAHIFPLVGSNLSSITAMVDIFWGTDSAARLSALMAGDQNISESPQNLLSLNRQLHWWFNNGRMALKPLWVMEGGTVCVQLHWIEPGRSRPDTSIRGVCFDDLTRRVDESYLPSFDLLQLSWDLRRVAAIYGAYREPEDELYDDEEEYSGDDEGHDDNEDCDDNDGVDGDAHLDNWQENQNALIHQWMGEVEVENGNRGEEKASNDTQSNL</sequence>
<feature type="domain" description="HNH nuclease" evidence="2">
    <location>
        <begin position="231"/>
        <end position="305"/>
    </location>
</feature>
<evidence type="ECO:0000313" key="4">
    <source>
        <dbReference type="Proteomes" id="UP000826661"/>
    </source>
</evidence>
<accession>A0A8G0LBD7</accession>
<protein>
    <submittedName>
        <fullName evidence="3">HNHc domain-containing protein</fullName>
    </submittedName>
</protein>
<evidence type="ECO:0000256" key="1">
    <source>
        <dbReference type="SAM" id="MobiDB-lite"/>
    </source>
</evidence>